<accession>I4ECQ6</accession>
<feature type="domain" description="Response regulatory" evidence="3">
    <location>
        <begin position="3"/>
        <end position="117"/>
    </location>
</feature>
<comment type="caution">
    <text evidence="4">The sequence shown here is derived from an EMBL/GenBank/DDBJ whole genome shotgun (WGS) entry which is preliminary data.</text>
</comment>
<evidence type="ECO:0000313" key="4">
    <source>
        <dbReference type="EMBL" id="CCF82468.1"/>
    </source>
</evidence>
<dbReference type="InterPro" id="IPR011006">
    <property type="entry name" value="CheY-like_superfamily"/>
</dbReference>
<dbReference type="InterPro" id="IPR001789">
    <property type="entry name" value="Sig_transdc_resp-reg_receiver"/>
</dbReference>
<dbReference type="SUPFAM" id="SSF52172">
    <property type="entry name" value="CheY-like"/>
    <property type="match status" value="1"/>
</dbReference>
<dbReference type="Proteomes" id="UP000004221">
    <property type="component" value="Unassembled WGS sequence"/>
</dbReference>
<keyword evidence="5" id="KW-1185">Reference proteome</keyword>
<evidence type="ECO:0000256" key="1">
    <source>
        <dbReference type="ARBA" id="ARBA00022553"/>
    </source>
</evidence>
<name>I4ECQ6_9BACT</name>
<dbReference type="PROSITE" id="PS50110">
    <property type="entry name" value="RESPONSE_REGULATORY"/>
    <property type="match status" value="1"/>
</dbReference>
<dbReference type="GO" id="GO:0000160">
    <property type="term" value="P:phosphorelay signal transduction system"/>
    <property type="evidence" value="ECO:0007669"/>
    <property type="project" value="InterPro"/>
</dbReference>
<protein>
    <submittedName>
        <fullName evidence="4">Response regulator receiver protein</fullName>
    </submittedName>
</protein>
<dbReference type="InterPro" id="IPR050595">
    <property type="entry name" value="Bact_response_regulator"/>
</dbReference>
<dbReference type="RefSeq" id="WP_008474618.1">
    <property type="nucleotide sequence ID" value="NZ_CAGS01000020.1"/>
</dbReference>
<feature type="modified residue" description="4-aspartylphosphate" evidence="2">
    <location>
        <position position="52"/>
    </location>
</feature>
<dbReference type="Pfam" id="PF00072">
    <property type="entry name" value="Response_reg"/>
    <property type="match status" value="1"/>
</dbReference>
<evidence type="ECO:0000256" key="2">
    <source>
        <dbReference type="PROSITE-ProRule" id="PRU00169"/>
    </source>
</evidence>
<organism evidence="4 5">
    <name type="scientific">Nitrolancea hollandica Lb</name>
    <dbReference type="NCBI Taxonomy" id="1129897"/>
    <lineage>
        <taxon>Bacteria</taxon>
        <taxon>Pseudomonadati</taxon>
        <taxon>Thermomicrobiota</taxon>
        <taxon>Thermomicrobia</taxon>
        <taxon>Sphaerobacterales</taxon>
        <taxon>Sphaerobacterineae</taxon>
        <taxon>Sphaerobacteraceae</taxon>
        <taxon>Nitrolancea</taxon>
    </lineage>
</organism>
<dbReference type="AlphaFoldDB" id="I4ECQ6"/>
<sequence length="125" mass="13650">MARILVVDDDPVIRDLLGDVLEGEGYEVFQAANGQAAVEIARDRMPDLILMDVMMPVLDGSSATRILKGDMETRRIRIILMSAIMSLRRCSDDVPADGLLDKPFDLDVLLHDVAMHAGTDDGIGV</sequence>
<dbReference type="SMART" id="SM00448">
    <property type="entry name" value="REC"/>
    <property type="match status" value="1"/>
</dbReference>
<dbReference type="PANTHER" id="PTHR44591:SF23">
    <property type="entry name" value="CHEY SUBFAMILY"/>
    <property type="match status" value="1"/>
</dbReference>
<reference evidence="4 5" key="1">
    <citation type="journal article" date="2012" name="ISME J.">
        <title>Nitrification expanded: discovery, physiology and genomics of a nitrite-oxidizing bacterium from the phylum Chloroflexi.</title>
        <authorList>
            <person name="Sorokin D.Y."/>
            <person name="Lucker S."/>
            <person name="Vejmelkova D."/>
            <person name="Kostrikina N.A."/>
            <person name="Kleerebezem R."/>
            <person name="Rijpstra W.I."/>
            <person name="Damste J.S."/>
            <person name="Le Paslier D."/>
            <person name="Muyzer G."/>
            <person name="Wagner M."/>
            <person name="van Loosdrecht M.C."/>
            <person name="Daims H."/>
        </authorList>
    </citation>
    <scope>NUCLEOTIDE SEQUENCE [LARGE SCALE GENOMIC DNA]</scope>
    <source>
        <strain evidence="5">none</strain>
    </source>
</reference>
<keyword evidence="1 2" id="KW-0597">Phosphoprotein</keyword>
<dbReference type="PANTHER" id="PTHR44591">
    <property type="entry name" value="STRESS RESPONSE REGULATOR PROTEIN 1"/>
    <property type="match status" value="1"/>
</dbReference>
<evidence type="ECO:0000259" key="3">
    <source>
        <dbReference type="PROSITE" id="PS50110"/>
    </source>
</evidence>
<proteinExistence type="predicted"/>
<evidence type="ECO:0000313" key="5">
    <source>
        <dbReference type="Proteomes" id="UP000004221"/>
    </source>
</evidence>
<dbReference type="OrthoDB" id="9808843at2"/>
<dbReference type="EMBL" id="CAGS01000020">
    <property type="protein sequence ID" value="CCF82468.1"/>
    <property type="molecule type" value="Genomic_DNA"/>
</dbReference>
<dbReference type="Gene3D" id="3.40.50.2300">
    <property type="match status" value="1"/>
</dbReference>
<gene>
    <name evidence="4" type="ORF">NITHO_1160015</name>
</gene>